<evidence type="ECO:0000313" key="2">
    <source>
        <dbReference type="Proteomes" id="UP000261023"/>
    </source>
</evidence>
<organism evidence="1 2">
    <name type="scientific">Hungatella hathewayi</name>
    <dbReference type="NCBI Taxonomy" id="154046"/>
    <lineage>
        <taxon>Bacteria</taxon>
        <taxon>Bacillati</taxon>
        <taxon>Bacillota</taxon>
        <taxon>Clostridia</taxon>
        <taxon>Lachnospirales</taxon>
        <taxon>Lachnospiraceae</taxon>
        <taxon>Hungatella</taxon>
    </lineage>
</organism>
<comment type="caution">
    <text evidence="1">The sequence shown here is derived from an EMBL/GenBank/DDBJ whole genome shotgun (WGS) entry which is preliminary data.</text>
</comment>
<protein>
    <submittedName>
        <fullName evidence="1">RloB domain-containing protein</fullName>
    </submittedName>
</protein>
<proteinExistence type="predicted"/>
<dbReference type="InterPro" id="IPR025591">
    <property type="entry name" value="RloB"/>
</dbReference>
<dbReference type="Pfam" id="PF13707">
    <property type="entry name" value="RloB"/>
    <property type="match status" value="1"/>
</dbReference>
<gene>
    <name evidence="1" type="ORF">DWX31_02335</name>
</gene>
<dbReference type="RefSeq" id="WP_002601118.1">
    <property type="nucleotide sequence ID" value="NZ_QTJW01000002.1"/>
</dbReference>
<reference evidence="1 2" key="1">
    <citation type="submission" date="2018-08" db="EMBL/GenBank/DDBJ databases">
        <title>A genome reference for cultivated species of the human gut microbiota.</title>
        <authorList>
            <person name="Zou Y."/>
            <person name="Xue W."/>
            <person name="Luo G."/>
        </authorList>
    </citation>
    <scope>NUCLEOTIDE SEQUENCE [LARGE SCALE GENOMIC DNA]</scope>
    <source>
        <strain evidence="1 2">AF19-13AC</strain>
    </source>
</reference>
<accession>A0A3E3DT44</accession>
<dbReference type="AlphaFoldDB" id="A0A3E3DT44"/>
<evidence type="ECO:0000313" key="1">
    <source>
        <dbReference type="EMBL" id="RGD71898.1"/>
    </source>
</evidence>
<sequence>MNKRERGREIKGRNTKEKQRAKIYIFTEGDTEEIYLKHFEIREYNAEVIPKDPKCTDAVGIVTRAKTFVRKDQLDLELGDRAYCVFDSDPASNPNIQLAFDLIRGMYDEGLRCIFSNPSFEVWFMLHLKKNIPYGLTAYQMKAQLKNELRQVFPGYCETTDIYHWLKDKQKTAYQHAKYLHNFQQKRYEKVLSHECNPYTNIFEFIDYMESIKRSKSFGDTQQAD</sequence>
<name>A0A3E3DT44_9FIRM</name>
<dbReference type="Proteomes" id="UP000261023">
    <property type="component" value="Unassembled WGS sequence"/>
</dbReference>
<dbReference type="OrthoDB" id="9796523at2"/>
<dbReference type="EMBL" id="QTJW01000002">
    <property type="protein sequence ID" value="RGD71898.1"/>
    <property type="molecule type" value="Genomic_DNA"/>
</dbReference>